<gene>
    <name evidence="8" type="ORF">HMPREF9013_0263</name>
</gene>
<dbReference type="InterPro" id="IPR048279">
    <property type="entry name" value="MdtK-like"/>
</dbReference>
<protein>
    <submittedName>
        <fullName evidence="8">MATE efflux family protein</fullName>
    </submittedName>
</protein>
<proteinExistence type="predicted"/>
<evidence type="ECO:0000256" key="7">
    <source>
        <dbReference type="SAM" id="Phobius"/>
    </source>
</evidence>
<dbReference type="CDD" id="cd13138">
    <property type="entry name" value="MATE_yoeA_like"/>
    <property type="match status" value="1"/>
</dbReference>
<dbReference type="GO" id="GO:0015297">
    <property type="term" value="F:antiporter activity"/>
    <property type="evidence" value="ECO:0007669"/>
    <property type="project" value="InterPro"/>
</dbReference>
<dbReference type="OrthoDB" id="9776324at2"/>
<dbReference type="InterPro" id="IPR002528">
    <property type="entry name" value="MATE_fam"/>
</dbReference>
<keyword evidence="3" id="KW-1003">Cell membrane</keyword>
<name>D2MP38_9FIRM</name>
<dbReference type="GO" id="GO:0042910">
    <property type="term" value="F:xenobiotic transmembrane transporter activity"/>
    <property type="evidence" value="ECO:0007669"/>
    <property type="project" value="InterPro"/>
</dbReference>
<feature type="transmembrane region" description="Helical" evidence="7">
    <location>
        <begin position="95"/>
        <end position="116"/>
    </location>
</feature>
<keyword evidence="2" id="KW-0813">Transport</keyword>
<feature type="transmembrane region" description="Helical" evidence="7">
    <location>
        <begin position="136"/>
        <end position="161"/>
    </location>
</feature>
<dbReference type="Pfam" id="PF01554">
    <property type="entry name" value="MatE"/>
    <property type="match status" value="2"/>
</dbReference>
<feature type="transmembrane region" description="Helical" evidence="7">
    <location>
        <begin position="384"/>
        <end position="406"/>
    </location>
</feature>
<reference evidence="9" key="1">
    <citation type="submission" date="2009-12" db="EMBL/GenBank/DDBJ databases">
        <title>Sequence of Clostridiales genomosp. BVAB3 str. UPII9-5.</title>
        <authorList>
            <person name="Madupu R."/>
            <person name="Durkin A.S."/>
            <person name="Torralba M."/>
            <person name="Methe B."/>
            <person name="Sutton G.G."/>
            <person name="Strausberg R.L."/>
            <person name="Nelson K.E."/>
        </authorList>
    </citation>
    <scope>NUCLEOTIDE SEQUENCE [LARGE SCALE GENOMIC DNA]</scope>
    <source>
        <strain evidence="9">W1219</strain>
    </source>
</reference>
<feature type="transmembrane region" description="Helical" evidence="7">
    <location>
        <begin position="318"/>
        <end position="338"/>
    </location>
</feature>
<dbReference type="STRING" id="679192.HMPREF9013_0263"/>
<feature type="transmembrane region" description="Helical" evidence="7">
    <location>
        <begin position="418"/>
        <end position="439"/>
    </location>
</feature>
<evidence type="ECO:0000256" key="5">
    <source>
        <dbReference type="ARBA" id="ARBA00022989"/>
    </source>
</evidence>
<evidence type="ECO:0000313" key="8">
    <source>
        <dbReference type="EMBL" id="EFC05658.1"/>
    </source>
</evidence>
<keyword evidence="6 7" id="KW-0472">Membrane</keyword>
<dbReference type="InterPro" id="IPR052031">
    <property type="entry name" value="Membrane_Transporter-Flippase"/>
</dbReference>
<dbReference type="Proteomes" id="UP000005017">
    <property type="component" value="Unassembled WGS sequence"/>
</dbReference>
<comment type="caution">
    <text evidence="8">The sequence shown here is derived from an EMBL/GenBank/DDBJ whole genome shotgun (WGS) entry which is preliminary data.</text>
</comment>
<dbReference type="NCBIfam" id="TIGR00797">
    <property type="entry name" value="matE"/>
    <property type="match status" value="1"/>
</dbReference>
<feature type="transmembrane region" description="Helical" evidence="7">
    <location>
        <begin position="12"/>
        <end position="29"/>
    </location>
</feature>
<dbReference type="eggNOG" id="COG0534">
    <property type="taxonomic scope" value="Bacteria"/>
</dbReference>
<evidence type="ECO:0000313" key="9">
    <source>
        <dbReference type="Proteomes" id="UP000005017"/>
    </source>
</evidence>
<dbReference type="PIRSF" id="PIRSF006603">
    <property type="entry name" value="DinF"/>
    <property type="match status" value="1"/>
</dbReference>
<dbReference type="PANTHER" id="PTHR43549">
    <property type="entry name" value="MULTIDRUG RESISTANCE PROTEIN YPNP-RELATED"/>
    <property type="match status" value="1"/>
</dbReference>
<dbReference type="GO" id="GO:0005886">
    <property type="term" value="C:plasma membrane"/>
    <property type="evidence" value="ECO:0007669"/>
    <property type="project" value="UniProtKB-SubCell"/>
</dbReference>
<feature type="transmembrane region" description="Helical" evidence="7">
    <location>
        <begin position="358"/>
        <end position="377"/>
    </location>
</feature>
<evidence type="ECO:0000256" key="4">
    <source>
        <dbReference type="ARBA" id="ARBA00022692"/>
    </source>
</evidence>
<comment type="subcellular location">
    <subcellularLocation>
        <location evidence="1">Cell membrane</location>
        <topology evidence="1">Multi-pass membrane protein</topology>
    </subcellularLocation>
</comment>
<accession>D2MP38</accession>
<evidence type="ECO:0000256" key="2">
    <source>
        <dbReference type="ARBA" id="ARBA00022448"/>
    </source>
</evidence>
<feature type="transmembrane region" description="Helical" evidence="7">
    <location>
        <begin position="168"/>
        <end position="188"/>
    </location>
</feature>
<keyword evidence="5 7" id="KW-1133">Transmembrane helix</keyword>
<dbReference type="AlphaFoldDB" id="D2MP38"/>
<feature type="transmembrane region" description="Helical" evidence="7">
    <location>
        <begin position="194"/>
        <end position="215"/>
    </location>
</feature>
<sequence length="451" mass="50088">MMRSHNMLKGPIWKEILIFFFPILLGYLFQQLYNTVDAMVVGNFVGTIALGAVGGSTSIIINLIIGFVVGLSAGATVIIAQFIGANENQKVHLTVSTTMIMNIVLGMILMVIGLIFSKDMLKLLSVPDEMMKDALVYLRLYLLGLVPTMIYNAGAGILRAVGDSKRPLYFLIAASITNIVLDILLVVYGHMGVAGAAMATIASQVVTCVLTLYVFQDKDEIYYLDLKHMNFDYALFKRIIGIGLPTAIQGSVYSFANLFIQASVNSYGTISVASFTAFGKIDMFFWNFSGAMGASCLTFVGQNFGAKQFERVKKGIRIALVMFLIGSIGITILSISFGEHFYRLFTQDPEVLKVGMQILWLVGPFWNVISFLEIYSASLRAMNVILAPMLMSLFGVGVIRIFWVLFYPGKSILDTLLVYPLSWCLTSFFFIVFYNSGLWKKKRKSSQKKER</sequence>
<feature type="transmembrane region" description="Helical" evidence="7">
    <location>
        <begin position="59"/>
        <end position="83"/>
    </location>
</feature>
<dbReference type="EMBL" id="ADFR01000008">
    <property type="protein sequence ID" value="EFC05658.1"/>
    <property type="molecule type" value="Genomic_DNA"/>
</dbReference>
<feature type="transmembrane region" description="Helical" evidence="7">
    <location>
        <begin position="284"/>
        <end position="306"/>
    </location>
</feature>
<keyword evidence="9" id="KW-1185">Reference proteome</keyword>
<evidence type="ECO:0000256" key="3">
    <source>
        <dbReference type="ARBA" id="ARBA00022475"/>
    </source>
</evidence>
<evidence type="ECO:0000256" key="6">
    <source>
        <dbReference type="ARBA" id="ARBA00023136"/>
    </source>
</evidence>
<keyword evidence="4 7" id="KW-0812">Transmembrane</keyword>
<dbReference type="PANTHER" id="PTHR43549:SF3">
    <property type="entry name" value="MULTIDRUG RESISTANCE PROTEIN YPNP-RELATED"/>
    <property type="match status" value="1"/>
</dbReference>
<organism evidence="8 9">
    <name type="scientific">Bulleidia extructa W1219</name>
    <dbReference type="NCBI Taxonomy" id="679192"/>
    <lineage>
        <taxon>Bacteria</taxon>
        <taxon>Bacillati</taxon>
        <taxon>Bacillota</taxon>
        <taxon>Erysipelotrichia</taxon>
        <taxon>Erysipelotrichales</taxon>
        <taxon>Erysipelotrichaceae</taxon>
        <taxon>Bulleidia</taxon>
    </lineage>
</organism>
<evidence type="ECO:0000256" key="1">
    <source>
        <dbReference type="ARBA" id="ARBA00004651"/>
    </source>
</evidence>